<dbReference type="PANTHER" id="PTHR30204:SF83">
    <property type="entry name" value="TRANSCRIPTIONAL REGULATOR, MERR FAMILY"/>
    <property type="match status" value="1"/>
</dbReference>
<evidence type="ECO:0000259" key="3">
    <source>
        <dbReference type="PROSITE" id="PS50937"/>
    </source>
</evidence>
<sequence length="149" mass="17369">MPRHPVYIPTQKETNERVIAVYTIGQTSEKTGFSRDTLRYYEKVGLIPPPSRLENGRRVYTDDDIETLLLLSSLKSTGLSIEEMTNIVKARKIALPNREKKNDEYRNSVQKKIAILHKHIHVMELQKQEIEKIIQASEEKIRHYEGLIQ</sequence>
<accession>A0A5D4RKP6</accession>
<dbReference type="GO" id="GO:0003677">
    <property type="term" value="F:DNA binding"/>
    <property type="evidence" value="ECO:0007669"/>
    <property type="project" value="UniProtKB-KW"/>
</dbReference>
<evidence type="ECO:0000256" key="2">
    <source>
        <dbReference type="SAM" id="Coils"/>
    </source>
</evidence>
<protein>
    <submittedName>
        <fullName evidence="4">MerR family transcriptional regulator</fullName>
    </submittedName>
</protein>
<proteinExistence type="predicted"/>
<dbReference type="SMART" id="SM00422">
    <property type="entry name" value="HTH_MERR"/>
    <property type="match status" value="1"/>
</dbReference>
<name>A0A5D4RKP6_9BACI</name>
<dbReference type="PRINTS" id="PR00040">
    <property type="entry name" value="HTHMERR"/>
</dbReference>
<dbReference type="PROSITE" id="PS50937">
    <property type="entry name" value="HTH_MERR_2"/>
    <property type="match status" value="1"/>
</dbReference>
<gene>
    <name evidence="4" type="ORF">FZC83_18310</name>
</gene>
<dbReference type="Gene3D" id="1.10.1660.10">
    <property type="match status" value="1"/>
</dbReference>
<dbReference type="InterPro" id="IPR000551">
    <property type="entry name" value="MerR-type_HTH_dom"/>
</dbReference>
<keyword evidence="1" id="KW-0238">DNA-binding</keyword>
<dbReference type="Proteomes" id="UP000322997">
    <property type="component" value="Unassembled WGS sequence"/>
</dbReference>
<dbReference type="EMBL" id="VTEQ01000006">
    <property type="protein sequence ID" value="TYS51520.1"/>
    <property type="molecule type" value="Genomic_DNA"/>
</dbReference>
<organism evidence="4 5">
    <name type="scientific">Rossellomorea marisflavi</name>
    <dbReference type="NCBI Taxonomy" id="189381"/>
    <lineage>
        <taxon>Bacteria</taxon>
        <taxon>Bacillati</taxon>
        <taxon>Bacillota</taxon>
        <taxon>Bacilli</taxon>
        <taxon>Bacillales</taxon>
        <taxon>Bacillaceae</taxon>
        <taxon>Rossellomorea</taxon>
    </lineage>
</organism>
<feature type="domain" description="HTH merR-type" evidence="3">
    <location>
        <begin position="21"/>
        <end position="90"/>
    </location>
</feature>
<dbReference type="AlphaFoldDB" id="A0A5D4RKP6"/>
<evidence type="ECO:0000313" key="4">
    <source>
        <dbReference type="EMBL" id="TYS51520.1"/>
    </source>
</evidence>
<comment type="caution">
    <text evidence="4">The sequence shown here is derived from an EMBL/GenBank/DDBJ whole genome shotgun (WGS) entry which is preliminary data.</text>
</comment>
<evidence type="ECO:0000313" key="5">
    <source>
        <dbReference type="Proteomes" id="UP000322997"/>
    </source>
</evidence>
<dbReference type="PANTHER" id="PTHR30204">
    <property type="entry name" value="REDOX-CYCLING DRUG-SENSING TRANSCRIPTIONAL ACTIVATOR SOXR"/>
    <property type="match status" value="1"/>
</dbReference>
<dbReference type="Pfam" id="PF13411">
    <property type="entry name" value="MerR_1"/>
    <property type="match status" value="1"/>
</dbReference>
<reference evidence="4 5" key="1">
    <citation type="submission" date="2019-08" db="EMBL/GenBank/DDBJ databases">
        <title>Bacillus genomes from the desert of Cuatro Cienegas, Coahuila.</title>
        <authorList>
            <person name="Olmedo-Alvarez G."/>
        </authorList>
    </citation>
    <scope>NUCLEOTIDE SEQUENCE [LARGE SCALE GENOMIC DNA]</scope>
    <source>
        <strain evidence="4 5">CH108_3D</strain>
    </source>
</reference>
<dbReference type="GO" id="GO:0003700">
    <property type="term" value="F:DNA-binding transcription factor activity"/>
    <property type="evidence" value="ECO:0007669"/>
    <property type="project" value="InterPro"/>
</dbReference>
<dbReference type="InterPro" id="IPR047057">
    <property type="entry name" value="MerR_fam"/>
</dbReference>
<dbReference type="InterPro" id="IPR009061">
    <property type="entry name" value="DNA-bd_dom_put_sf"/>
</dbReference>
<keyword evidence="2" id="KW-0175">Coiled coil</keyword>
<feature type="coiled-coil region" evidence="2">
    <location>
        <begin position="120"/>
        <end position="147"/>
    </location>
</feature>
<dbReference type="SUPFAM" id="SSF46955">
    <property type="entry name" value="Putative DNA-binding domain"/>
    <property type="match status" value="1"/>
</dbReference>
<evidence type="ECO:0000256" key="1">
    <source>
        <dbReference type="ARBA" id="ARBA00023125"/>
    </source>
</evidence>